<evidence type="ECO:0000313" key="3">
    <source>
        <dbReference type="Proteomes" id="UP000008363"/>
    </source>
</evidence>
<protein>
    <recommendedName>
        <fullName evidence="1">Thioesterase domain-containing protein</fullName>
    </recommendedName>
</protein>
<dbReference type="eggNOG" id="COG2050">
    <property type="taxonomic scope" value="Bacteria"/>
</dbReference>
<dbReference type="AlphaFoldDB" id="K6W0I4"/>
<dbReference type="PANTHER" id="PTHR47260">
    <property type="entry name" value="UPF0644 PROTEIN PB2B4.06"/>
    <property type="match status" value="1"/>
</dbReference>
<dbReference type="SUPFAM" id="SSF54637">
    <property type="entry name" value="Thioesterase/thiol ester dehydrase-isomerase"/>
    <property type="match status" value="1"/>
</dbReference>
<accession>K6W0I4</accession>
<dbReference type="Proteomes" id="UP000008363">
    <property type="component" value="Unassembled WGS sequence"/>
</dbReference>
<sequence length="218" mass="23276">MEFTFEDISGAEIARRTAVYEPLTAAVRDLIDAVIRTEVNDDALSDAQGAISDVVALLREKQIPGSYGVRHTADRQGMAWGNAVIGLRNAIAPPLTVIRAGVDDPVVAWAEVTLGAAYEGPPGHVHGGVVSLLFDQLLGEAASMDGLPNYTGTLTVRYLRPTPLGRIRMEAQTPERSGRKKIARATMTVDGVRTAEAEGVFIVPRGMSTLRPLSDGND</sequence>
<reference evidence="2 3" key="1">
    <citation type="submission" date="2012-08" db="EMBL/GenBank/DDBJ databases">
        <title>Whole genome shotgun sequence of Gordonia rhizosphera NBRC 16068.</title>
        <authorList>
            <person name="Takarada H."/>
            <person name="Isaki S."/>
            <person name="Hosoyama A."/>
            <person name="Tsuchikane K."/>
            <person name="Katsumata H."/>
            <person name="Baba S."/>
            <person name="Ohji S."/>
            <person name="Yamazaki S."/>
            <person name="Fujita N."/>
        </authorList>
    </citation>
    <scope>NUCLEOTIDE SEQUENCE [LARGE SCALE GENOMIC DNA]</scope>
    <source>
        <strain evidence="2 3">NBRC 16068</strain>
    </source>
</reference>
<dbReference type="STRING" id="1108045.GORHZ_186_00510"/>
<comment type="caution">
    <text evidence="2">The sequence shown here is derived from an EMBL/GenBank/DDBJ whole genome shotgun (WGS) entry which is preliminary data.</text>
</comment>
<dbReference type="OrthoDB" id="5242242at2"/>
<name>K6W0I4_9ACTN</name>
<feature type="domain" description="Thioesterase" evidence="1">
    <location>
        <begin position="123"/>
        <end position="173"/>
    </location>
</feature>
<organism evidence="2 3">
    <name type="scientific">Gordonia rhizosphera NBRC 16068</name>
    <dbReference type="NCBI Taxonomy" id="1108045"/>
    <lineage>
        <taxon>Bacteria</taxon>
        <taxon>Bacillati</taxon>
        <taxon>Actinomycetota</taxon>
        <taxon>Actinomycetes</taxon>
        <taxon>Mycobacteriales</taxon>
        <taxon>Gordoniaceae</taxon>
        <taxon>Gordonia</taxon>
    </lineage>
</organism>
<dbReference type="EMBL" id="BAHC01000186">
    <property type="protein sequence ID" value="GAB92680.1"/>
    <property type="molecule type" value="Genomic_DNA"/>
</dbReference>
<dbReference type="CDD" id="cd03443">
    <property type="entry name" value="PaaI_thioesterase"/>
    <property type="match status" value="1"/>
</dbReference>
<dbReference type="InterPro" id="IPR029069">
    <property type="entry name" value="HotDog_dom_sf"/>
</dbReference>
<keyword evidence="3" id="KW-1185">Reference proteome</keyword>
<dbReference type="PANTHER" id="PTHR47260:SF1">
    <property type="entry name" value="UPF0644 PROTEIN PB2B4.06"/>
    <property type="match status" value="1"/>
</dbReference>
<evidence type="ECO:0000313" key="2">
    <source>
        <dbReference type="EMBL" id="GAB92680.1"/>
    </source>
</evidence>
<dbReference type="InterPro" id="IPR052061">
    <property type="entry name" value="PTE-AB_protein"/>
</dbReference>
<dbReference type="Gene3D" id="3.10.129.10">
    <property type="entry name" value="Hotdog Thioesterase"/>
    <property type="match status" value="1"/>
</dbReference>
<dbReference type="InterPro" id="IPR006683">
    <property type="entry name" value="Thioestr_dom"/>
</dbReference>
<dbReference type="Pfam" id="PF03061">
    <property type="entry name" value="4HBT"/>
    <property type="match status" value="1"/>
</dbReference>
<proteinExistence type="predicted"/>
<dbReference type="RefSeq" id="WP_006337356.1">
    <property type="nucleotide sequence ID" value="NZ_BAHC01000186.1"/>
</dbReference>
<evidence type="ECO:0000259" key="1">
    <source>
        <dbReference type="Pfam" id="PF03061"/>
    </source>
</evidence>
<gene>
    <name evidence="2" type="ORF">GORHZ_186_00510</name>
</gene>